<dbReference type="RefSeq" id="XP_003848615.1">
    <property type="nucleotide sequence ID" value="XM_003848567.1"/>
</dbReference>
<reference evidence="2 3" key="1">
    <citation type="journal article" date="2011" name="PLoS Genet.">
        <title>Finished genome of the fungal wheat pathogen Mycosphaerella graminicola reveals dispensome structure, chromosome plasticity, and stealth pathogenesis.</title>
        <authorList>
            <person name="Goodwin S.B."/>
            <person name="Ben M'barek S."/>
            <person name="Dhillon B."/>
            <person name="Wittenberg A.H.J."/>
            <person name="Crane C.F."/>
            <person name="Hane J.K."/>
            <person name="Foster A.J."/>
            <person name="Van der Lee T.A.J."/>
            <person name="Grimwood J."/>
            <person name="Aerts A."/>
            <person name="Antoniw J."/>
            <person name="Bailey A."/>
            <person name="Bluhm B."/>
            <person name="Bowler J."/>
            <person name="Bristow J."/>
            <person name="van der Burgt A."/>
            <person name="Canto-Canche B."/>
            <person name="Churchill A.C.L."/>
            <person name="Conde-Ferraez L."/>
            <person name="Cools H.J."/>
            <person name="Coutinho P.M."/>
            <person name="Csukai M."/>
            <person name="Dehal P."/>
            <person name="De Wit P."/>
            <person name="Donzelli B."/>
            <person name="van de Geest H.C."/>
            <person name="van Ham R.C.H.J."/>
            <person name="Hammond-Kosack K.E."/>
            <person name="Henrissat B."/>
            <person name="Kilian A."/>
            <person name="Kobayashi A.K."/>
            <person name="Koopmann E."/>
            <person name="Kourmpetis Y."/>
            <person name="Kuzniar A."/>
            <person name="Lindquist E."/>
            <person name="Lombard V."/>
            <person name="Maliepaard C."/>
            <person name="Martins N."/>
            <person name="Mehrabi R."/>
            <person name="Nap J.P.H."/>
            <person name="Ponomarenko A."/>
            <person name="Rudd J.J."/>
            <person name="Salamov A."/>
            <person name="Schmutz J."/>
            <person name="Schouten H.J."/>
            <person name="Shapiro H."/>
            <person name="Stergiopoulos I."/>
            <person name="Torriani S.F.F."/>
            <person name="Tu H."/>
            <person name="de Vries R.P."/>
            <person name="Waalwijk C."/>
            <person name="Ware S.B."/>
            <person name="Wiebenga A."/>
            <person name="Zwiers L.-H."/>
            <person name="Oliver R.P."/>
            <person name="Grigoriev I.V."/>
            <person name="Kema G.H.J."/>
        </authorList>
    </citation>
    <scope>NUCLEOTIDE SEQUENCE [LARGE SCALE GENOMIC DNA]</scope>
    <source>
        <strain evidence="3">CBS 115943 / IPO323</strain>
    </source>
</reference>
<keyword evidence="3" id="KW-1185">Reference proteome</keyword>
<dbReference type="HOGENOM" id="CLU_1147971_0_0_1"/>
<feature type="compositionally biased region" description="Polar residues" evidence="1">
    <location>
        <begin position="7"/>
        <end position="20"/>
    </location>
</feature>
<sequence length="242" mass="27288">MAFAFHTQPTPSIAKSQSQFECKPQSSRHSQSPSDSLSKSFSKTPTVVYTLVAPGEQLHLLAYLQPNILPRTFRNLSLFDLPQEIQEIIYANLITGAATSTTPTSFMASCHRALYYARKILIPKMVLVSNFHMGIWPADWTDIEREVVDIPPLPLGVKALSVEFYVEESNNTEDVEPDEELSQDLCQYLTKQALNGLHAAVIISSLRTRRVTRDDRALCDRAVFQAIAFHTCVLQEYRVGLW</sequence>
<dbReference type="AlphaFoldDB" id="F9XN19"/>
<feature type="compositionally biased region" description="Low complexity" evidence="1">
    <location>
        <begin position="27"/>
        <end position="41"/>
    </location>
</feature>
<dbReference type="Proteomes" id="UP000008062">
    <property type="component" value="Chromosome 11"/>
</dbReference>
<gene>
    <name evidence="2" type="ORF">MYCGRDRAFT_96645</name>
</gene>
<dbReference type="KEGG" id="ztr:MYCGRDRAFT_96645"/>
<dbReference type="EMBL" id="CM001206">
    <property type="protein sequence ID" value="EGP83591.1"/>
    <property type="molecule type" value="Genomic_DNA"/>
</dbReference>
<dbReference type="GeneID" id="13396144"/>
<evidence type="ECO:0000313" key="3">
    <source>
        <dbReference type="Proteomes" id="UP000008062"/>
    </source>
</evidence>
<evidence type="ECO:0000313" key="2">
    <source>
        <dbReference type="EMBL" id="EGP83591.1"/>
    </source>
</evidence>
<organism evidence="2 3">
    <name type="scientific">Zymoseptoria tritici (strain CBS 115943 / IPO323)</name>
    <name type="common">Speckled leaf blotch fungus</name>
    <name type="synonym">Septoria tritici</name>
    <dbReference type="NCBI Taxonomy" id="336722"/>
    <lineage>
        <taxon>Eukaryota</taxon>
        <taxon>Fungi</taxon>
        <taxon>Dikarya</taxon>
        <taxon>Ascomycota</taxon>
        <taxon>Pezizomycotina</taxon>
        <taxon>Dothideomycetes</taxon>
        <taxon>Dothideomycetidae</taxon>
        <taxon>Mycosphaerellales</taxon>
        <taxon>Mycosphaerellaceae</taxon>
        <taxon>Zymoseptoria</taxon>
    </lineage>
</organism>
<feature type="region of interest" description="Disordered" evidence="1">
    <location>
        <begin position="1"/>
        <end position="41"/>
    </location>
</feature>
<evidence type="ECO:0000256" key="1">
    <source>
        <dbReference type="SAM" id="MobiDB-lite"/>
    </source>
</evidence>
<name>F9XN19_ZYMTI</name>
<accession>F9XN19</accession>
<dbReference type="InParanoid" id="F9XN19"/>
<protein>
    <submittedName>
        <fullName evidence="2">Uncharacterized protein</fullName>
    </submittedName>
</protein>
<proteinExistence type="predicted"/>